<gene>
    <name evidence="1" type="ORF">DFH07DRAFT_771897</name>
</gene>
<sequence>MSVICRREVARGGGVMDDWPAEGEVNGTVHEFDEVDATPEGPGAADAAPVKDTWSMAEHLKHKGKHKGDSNGQDKKTFWVEEGLSWKSNTEHEEQCQEKGRDRGLERQGARLLVRAVPGEGVIKGDQCERVRDAASLKSDHASSTATGRADHPHSCLSDLRATFETTSALSSTNFVASSDDCCHLFRCRTRNVADTIALDYLKSAANSKENNESLVQLGNHSQVHYKPVIALLLLDRRKLSWVYKRPVRGHRLSALSKFGALGTSMEIPAYLEIAGLQALELSQGTVVVVSPGL</sequence>
<reference evidence="1" key="1">
    <citation type="submission" date="2023-03" db="EMBL/GenBank/DDBJ databases">
        <title>Massive genome expansion in bonnet fungi (Mycena s.s.) driven by repeated elements and novel gene families across ecological guilds.</title>
        <authorList>
            <consortium name="Lawrence Berkeley National Laboratory"/>
            <person name="Harder C.B."/>
            <person name="Miyauchi S."/>
            <person name="Viragh M."/>
            <person name="Kuo A."/>
            <person name="Thoen E."/>
            <person name="Andreopoulos B."/>
            <person name="Lu D."/>
            <person name="Skrede I."/>
            <person name="Drula E."/>
            <person name="Henrissat B."/>
            <person name="Morin E."/>
            <person name="Kohler A."/>
            <person name="Barry K."/>
            <person name="LaButti K."/>
            <person name="Morin E."/>
            <person name="Salamov A."/>
            <person name="Lipzen A."/>
            <person name="Mereny Z."/>
            <person name="Hegedus B."/>
            <person name="Baldrian P."/>
            <person name="Stursova M."/>
            <person name="Weitz H."/>
            <person name="Taylor A."/>
            <person name="Grigoriev I.V."/>
            <person name="Nagy L.G."/>
            <person name="Martin F."/>
            <person name="Kauserud H."/>
        </authorList>
    </citation>
    <scope>NUCLEOTIDE SEQUENCE</scope>
    <source>
        <strain evidence="1">CBHHK188m</strain>
    </source>
</reference>
<comment type="caution">
    <text evidence="1">The sequence shown here is derived from an EMBL/GenBank/DDBJ whole genome shotgun (WGS) entry which is preliminary data.</text>
</comment>
<dbReference type="Proteomes" id="UP001215280">
    <property type="component" value="Unassembled WGS sequence"/>
</dbReference>
<evidence type="ECO:0000313" key="2">
    <source>
        <dbReference type="Proteomes" id="UP001215280"/>
    </source>
</evidence>
<evidence type="ECO:0000313" key="1">
    <source>
        <dbReference type="EMBL" id="KAJ7760267.1"/>
    </source>
</evidence>
<dbReference type="EMBL" id="JARJLG010000049">
    <property type="protein sequence ID" value="KAJ7760267.1"/>
    <property type="molecule type" value="Genomic_DNA"/>
</dbReference>
<protein>
    <submittedName>
        <fullName evidence="1">Uncharacterized protein</fullName>
    </submittedName>
</protein>
<keyword evidence="2" id="KW-1185">Reference proteome</keyword>
<organism evidence="1 2">
    <name type="scientific">Mycena maculata</name>
    <dbReference type="NCBI Taxonomy" id="230809"/>
    <lineage>
        <taxon>Eukaryota</taxon>
        <taxon>Fungi</taxon>
        <taxon>Dikarya</taxon>
        <taxon>Basidiomycota</taxon>
        <taxon>Agaricomycotina</taxon>
        <taxon>Agaricomycetes</taxon>
        <taxon>Agaricomycetidae</taxon>
        <taxon>Agaricales</taxon>
        <taxon>Marasmiineae</taxon>
        <taxon>Mycenaceae</taxon>
        <taxon>Mycena</taxon>
    </lineage>
</organism>
<name>A0AAD7JBG1_9AGAR</name>
<dbReference type="AlphaFoldDB" id="A0AAD7JBG1"/>
<proteinExistence type="predicted"/>
<accession>A0AAD7JBG1</accession>